<protein>
    <recommendedName>
        <fullName evidence="2">Ig-like domain-containing protein</fullName>
    </recommendedName>
</protein>
<name>A0ABP8I7C5_9BACT</name>
<feature type="domain" description="Ig-like" evidence="2">
    <location>
        <begin position="1037"/>
        <end position="1093"/>
    </location>
</feature>
<comment type="caution">
    <text evidence="3">The sequence shown here is derived from an EMBL/GenBank/DDBJ whole genome shotgun (WGS) entry which is preliminary data.</text>
</comment>
<dbReference type="InterPro" id="IPR006626">
    <property type="entry name" value="PbH1"/>
</dbReference>
<dbReference type="RefSeq" id="WP_345234945.1">
    <property type="nucleotide sequence ID" value="NZ_BAABGZ010000013.1"/>
</dbReference>
<feature type="domain" description="Ig-like" evidence="2">
    <location>
        <begin position="944"/>
        <end position="1025"/>
    </location>
</feature>
<feature type="signal peptide" evidence="1">
    <location>
        <begin position="1"/>
        <end position="34"/>
    </location>
</feature>
<dbReference type="SMART" id="SM00710">
    <property type="entry name" value="PbH1"/>
    <property type="match status" value="6"/>
</dbReference>
<accession>A0ABP8I7C5</accession>
<evidence type="ECO:0000259" key="2">
    <source>
        <dbReference type="Pfam" id="PF19081"/>
    </source>
</evidence>
<evidence type="ECO:0000313" key="3">
    <source>
        <dbReference type="EMBL" id="GAA4352835.1"/>
    </source>
</evidence>
<dbReference type="EMBL" id="BAABGZ010000013">
    <property type="protein sequence ID" value="GAA4352835.1"/>
    <property type="molecule type" value="Genomic_DNA"/>
</dbReference>
<evidence type="ECO:0000313" key="4">
    <source>
        <dbReference type="Proteomes" id="UP001501153"/>
    </source>
</evidence>
<dbReference type="InterPro" id="IPR011050">
    <property type="entry name" value="Pectin_lyase_fold/virulence"/>
</dbReference>
<dbReference type="InterPro" id="IPR044023">
    <property type="entry name" value="Ig_7"/>
</dbReference>
<feature type="chain" id="PRO_5045592118" description="Ig-like domain-containing protein" evidence="1">
    <location>
        <begin position="35"/>
        <end position="1838"/>
    </location>
</feature>
<dbReference type="Proteomes" id="UP001501153">
    <property type="component" value="Unassembled WGS sequence"/>
</dbReference>
<sequence>MFVFTSLPAAGLTRWLTGSCLALGLLGAVLPAQAQPTVLGTDLPGGSYGTFNLNPVGGFRQYRLQASASSPAGSWQWQFAQGTAGAEDYSTNWRPYTSDQTLAGYNQVVDPATQAASARFNSGFGGQPGKLPAVVSGRYYTFNVTSLGAGSNNSMAVLETVYSPVAISTVSQSPATPGRQSQVRVTATLAAAPHAAEYFYLRYSTDNFATSAAVAMAVSGSTATALIPGQAASTAVRYYVFSSPIATVAGLGSGYDMLTLNLNNNSGANYSYTVATGIAGSYGIDNVTGSAAGSNGVFDSFANAITFLNATTVTGPTTFNVTAGQTFSEGALTVLRTGTASNGIAFSKAGTAANPVILTTATGASSAAVDLHGVSYVTFDGIDIGLAAANAAGPIYGYRIRNRAGTPILGAGNNLIQNATISLNRATGGSYGAAISSNTSFNGTAPTTTGGGASATCSNNVLRNLSIRNSQNGILLASANTSATLTLSDYGNEVANCTVGEAGTADDLGGNGSTAANYGIYSLNEYRVSIHDNTIQNVTGRQNFGLAALYCYGTGADASTIYNNRISNIRSVGASTSNFSYGARLGVAAASASTAATLNFYNNIISRVTGSTTSATTSRSSVGISVVGNGSNPASSQVVNLYYNTVVIDPSDVFVSATNNGTLGSNACIELAALIQPTNIVNNILANLTNYTGTSTSARHFCIITPASSGPVGGVGSVCNYNDLYIQYLQNGTPASSGFIGQYGSSNFQTLAQWQGTAGTPDLNSVAADPGFNAVFKPTNTSALDNKGTPLAGISTDIAGLTRGAGAAGSSTAPDLGAYEFVPAAISIRPTALTAPASTGCYGTDEAVSVSVQNSGAATLDFAANPLTVTVNVTGAVTATVSTTISTGTLAAGASQSVAVGTLNMSAAGTYTFAVAATVSGDQNTFDDVLTPAPAAITVTPPSIGSIAASTTTLCQSGNVTLTATGAAGGTVTWFSSADGYSTAIGTGTPLVVTGVAATTSYQARVVCGGSVQSAFSNTVTVTVNTPALTGTSSPVSAGCAGGTATLTATANAGATIYWYDSSSSALVLATGSTYAPTVAASRQYFAAATVPGADQTAGRSTVPASTATNGSLGNTGLQFNALSDFVLKTVTVYPTASTATTTTFYLRNSGGTVLASKEVNLPAGSSTVVTPVVVTLDFAIAAGTGYQLLQTTNLNSLLIRENTSVFPLTTAGVVTVTNGINPAVTTGSYYFFYNWVVAPICSSPRTAVQVNVSPLPTATLSSSGPVCAGSAATVSIALTGTGPWDFTYTDGSTPVTVTGSTANPYTFTTPALSSATTYTLTSLNDASCAGAGAGLGSTTIAVNTTTTFTGAVDGSWHTPGNWSNCLPSALVSAIIPSGATVELSSGTGSTSNLSIAGTGSLTLAGSAVLDIKGNFATAGLASFTAGPGSTTSFSGPGTQSIGAGTYYNLVVAGSGSAAKSLSADIVVTNNVDLTNGMLNSNGNELQMNSLSGAFLGAGAGHYVVTNGSTGRVRFNNVGAGGRGSVTFPIGTISYTPATLANTGTADYFVGTVMDGISRQGTAITSHVVNKTWNISEGTAGGSAAALTLQWNASDELASFERSNATIAHYENGEWNAPCFTCYGPAAGSNPYLLTRTGLTSFSPFGVEDATMPLPVELTRFDARRQGSRTELSWATASEKNNRGFDVQVSSNGRDFRALGFVGAAGTGNRPQAYAYTDDEAGKTGLRYYRLRQVDHDGTASFSPVRSVLFDQPLLGLSAAPNPFRQELQVSVQLPTAQAACRLTLSDAAGRVLRRYQLDLPAGLSQQRLTGLEDLPKGLYLLRVAFDSKPQHLKVVKE</sequence>
<dbReference type="SUPFAM" id="SSF51126">
    <property type="entry name" value="Pectin lyase-like"/>
    <property type="match status" value="1"/>
</dbReference>
<organism evidence="3 4">
    <name type="scientific">Hymenobacter saemangeumensis</name>
    <dbReference type="NCBI Taxonomy" id="1084522"/>
    <lineage>
        <taxon>Bacteria</taxon>
        <taxon>Pseudomonadati</taxon>
        <taxon>Bacteroidota</taxon>
        <taxon>Cytophagia</taxon>
        <taxon>Cytophagales</taxon>
        <taxon>Hymenobacteraceae</taxon>
        <taxon>Hymenobacter</taxon>
    </lineage>
</organism>
<dbReference type="Pfam" id="PF19081">
    <property type="entry name" value="Ig_7"/>
    <property type="match status" value="2"/>
</dbReference>
<evidence type="ECO:0000256" key="1">
    <source>
        <dbReference type="SAM" id="SignalP"/>
    </source>
</evidence>
<keyword evidence="4" id="KW-1185">Reference proteome</keyword>
<reference evidence="4" key="1">
    <citation type="journal article" date="2019" name="Int. J. Syst. Evol. Microbiol.">
        <title>The Global Catalogue of Microorganisms (GCM) 10K type strain sequencing project: providing services to taxonomists for standard genome sequencing and annotation.</title>
        <authorList>
            <consortium name="The Broad Institute Genomics Platform"/>
            <consortium name="The Broad Institute Genome Sequencing Center for Infectious Disease"/>
            <person name="Wu L."/>
            <person name="Ma J."/>
        </authorList>
    </citation>
    <scope>NUCLEOTIDE SEQUENCE [LARGE SCALE GENOMIC DNA]</scope>
    <source>
        <strain evidence="4">JCM 17923</strain>
    </source>
</reference>
<proteinExistence type="predicted"/>
<gene>
    <name evidence="3" type="ORF">GCM10023185_12880</name>
</gene>
<keyword evidence="1" id="KW-0732">Signal</keyword>